<evidence type="ECO:0000313" key="1">
    <source>
        <dbReference type="EMBL" id="KAK3183567.1"/>
    </source>
</evidence>
<comment type="caution">
    <text evidence="1">The sequence shown here is derived from an EMBL/GenBank/DDBJ whole genome shotgun (WGS) entry which is preliminary data.</text>
</comment>
<protein>
    <submittedName>
        <fullName evidence="1">Uncharacterized protein</fullName>
    </submittedName>
</protein>
<name>A0AAD9ZK59_9ROSI</name>
<reference evidence="1" key="1">
    <citation type="journal article" date="2023" name="Plant J.">
        <title>Genome sequences and population genomics provide insights into the demographic history, inbreeding, and mutation load of two 'living fossil' tree species of Dipteronia.</title>
        <authorList>
            <person name="Feng Y."/>
            <person name="Comes H.P."/>
            <person name="Chen J."/>
            <person name="Zhu S."/>
            <person name="Lu R."/>
            <person name="Zhang X."/>
            <person name="Li P."/>
            <person name="Qiu J."/>
            <person name="Olsen K.M."/>
            <person name="Qiu Y."/>
        </authorList>
    </citation>
    <scope>NUCLEOTIDE SEQUENCE</scope>
    <source>
        <strain evidence="1">NBL</strain>
    </source>
</reference>
<proteinExistence type="predicted"/>
<sequence length="121" mass="14240">MHHNIHNTTKYKTQHKKPFPSHLLSFPKQTKKSCHKNHPFFFESKTMSIEFNSMFKLSLIGNSSVGKSCPLLQFVTGDAMPEIRRSLSRREEKANEDVSILKQKEKFLKRWKRRSIYSAQS</sequence>
<dbReference type="AlphaFoldDB" id="A0AAD9ZK59"/>
<dbReference type="EMBL" id="JANJYJ010000010">
    <property type="protein sequence ID" value="KAK3183567.1"/>
    <property type="molecule type" value="Genomic_DNA"/>
</dbReference>
<organism evidence="1 2">
    <name type="scientific">Dipteronia sinensis</name>
    <dbReference type="NCBI Taxonomy" id="43782"/>
    <lineage>
        <taxon>Eukaryota</taxon>
        <taxon>Viridiplantae</taxon>
        <taxon>Streptophyta</taxon>
        <taxon>Embryophyta</taxon>
        <taxon>Tracheophyta</taxon>
        <taxon>Spermatophyta</taxon>
        <taxon>Magnoliopsida</taxon>
        <taxon>eudicotyledons</taxon>
        <taxon>Gunneridae</taxon>
        <taxon>Pentapetalae</taxon>
        <taxon>rosids</taxon>
        <taxon>malvids</taxon>
        <taxon>Sapindales</taxon>
        <taxon>Sapindaceae</taxon>
        <taxon>Hippocastanoideae</taxon>
        <taxon>Acereae</taxon>
        <taxon>Dipteronia</taxon>
    </lineage>
</organism>
<gene>
    <name evidence="1" type="ORF">Dsin_030853</name>
</gene>
<accession>A0AAD9ZK59</accession>
<dbReference type="Proteomes" id="UP001281410">
    <property type="component" value="Unassembled WGS sequence"/>
</dbReference>
<evidence type="ECO:0000313" key="2">
    <source>
        <dbReference type="Proteomes" id="UP001281410"/>
    </source>
</evidence>
<keyword evidence="2" id="KW-1185">Reference proteome</keyword>